<organism evidence="8 9">
    <name type="scientific">Wickerhamomyces anomalus (strain ATCC 58044 / CBS 1984 / NCYC 433 / NRRL Y-366-8)</name>
    <name type="common">Yeast</name>
    <name type="synonym">Hansenula anomala</name>
    <dbReference type="NCBI Taxonomy" id="683960"/>
    <lineage>
        <taxon>Eukaryota</taxon>
        <taxon>Fungi</taxon>
        <taxon>Dikarya</taxon>
        <taxon>Ascomycota</taxon>
        <taxon>Saccharomycotina</taxon>
        <taxon>Saccharomycetes</taxon>
        <taxon>Phaffomycetales</taxon>
        <taxon>Wickerhamomycetaceae</taxon>
        <taxon>Wickerhamomyces</taxon>
    </lineage>
</organism>
<dbReference type="GO" id="GO:0008033">
    <property type="term" value="P:tRNA processing"/>
    <property type="evidence" value="ECO:0007669"/>
    <property type="project" value="UniProtKB-KW"/>
</dbReference>
<dbReference type="EC" id="6.3.4.19" evidence="1"/>
<gene>
    <name evidence="8" type="ORF">WICANDRAFT_76726</name>
</gene>
<evidence type="ECO:0000313" key="9">
    <source>
        <dbReference type="Proteomes" id="UP000094112"/>
    </source>
</evidence>
<dbReference type="RefSeq" id="XP_019041765.1">
    <property type="nucleotide sequence ID" value="XM_019184440.1"/>
</dbReference>
<dbReference type="Pfam" id="PF01171">
    <property type="entry name" value="ATP_bind_3"/>
    <property type="match status" value="1"/>
</dbReference>
<accession>A0A1E3PB11</accession>
<dbReference type="Proteomes" id="UP000094112">
    <property type="component" value="Unassembled WGS sequence"/>
</dbReference>
<name>A0A1E3PB11_WICAA</name>
<dbReference type="EMBL" id="KV454208">
    <property type="protein sequence ID" value="ODQ62558.1"/>
    <property type="molecule type" value="Genomic_DNA"/>
</dbReference>
<evidence type="ECO:0000256" key="4">
    <source>
        <dbReference type="ARBA" id="ARBA00022741"/>
    </source>
</evidence>
<evidence type="ECO:0000256" key="2">
    <source>
        <dbReference type="ARBA" id="ARBA00022598"/>
    </source>
</evidence>
<comment type="catalytic activity">
    <reaction evidence="6">
        <text>cytidine(34) in tRNA(Ile2) + L-lysine + ATP = lysidine(34) in tRNA(Ile2) + AMP + diphosphate + H(+)</text>
        <dbReference type="Rhea" id="RHEA:43744"/>
        <dbReference type="Rhea" id="RHEA-COMP:10625"/>
        <dbReference type="Rhea" id="RHEA-COMP:10670"/>
        <dbReference type="ChEBI" id="CHEBI:15378"/>
        <dbReference type="ChEBI" id="CHEBI:30616"/>
        <dbReference type="ChEBI" id="CHEBI:32551"/>
        <dbReference type="ChEBI" id="CHEBI:33019"/>
        <dbReference type="ChEBI" id="CHEBI:82748"/>
        <dbReference type="ChEBI" id="CHEBI:83665"/>
        <dbReference type="ChEBI" id="CHEBI:456215"/>
        <dbReference type="EC" id="6.3.4.19"/>
    </reaction>
</comment>
<dbReference type="InterPro" id="IPR012795">
    <property type="entry name" value="tRNA_Ile_lys_synt_N"/>
</dbReference>
<keyword evidence="5" id="KW-0067">ATP-binding</keyword>
<keyword evidence="4" id="KW-0547">Nucleotide-binding</keyword>
<dbReference type="PANTHER" id="PTHR43033">
    <property type="entry name" value="TRNA(ILE)-LYSIDINE SYNTHASE-RELATED"/>
    <property type="match status" value="1"/>
</dbReference>
<sequence>MSSKQDFRIKRMLHHLELRFLQSIRHLFKNGQTIPARIAISLSGGLDSMCLTHLLHKVNQHENLGIQIHTISMDHGLRDKSSQEINFIGEEIKKLGLYETFHNSKLNLAELKPEDSFEEVARVQRYNTLHSICQNFEIHHLMTGHHFDDNLETFVLRLFGNSGIMGLRGIQRKSIAPSPQSPNESMHRLNLIRPLLEFTKMELYAYAKENNIKWVEDHTNELEITKRNTVRSYLRQNPSKKLELVEVYNQVLKFTDMIEHLVDQIFQQEV</sequence>
<dbReference type="GeneID" id="30201686"/>
<dbReference type="STRING" id="683960.A0A1E3PB11"/>
<keyword evidence="2" id="KW-0436">Ligase</keyword>
<reference evidence="8 9" key="1">
    <citation type="journal article" date="2016" name="Proc. Natl. Acad. Sci. U.S.A.">
        <title>Comparative genomics of biotechnologically important yeasts.</title>
        <authorList>
            <person name="Riley R."/>
            <person name="Haridas S."/>
            <person name="Wolfe K.H."/>
            <person name="Lopes M.R."/>
            <person name="Hittinger C.T."/>
            <person name="Goeker M."/>
            <person name="Salamov A.A."/>
            <person name="Wisecaver J.H."/>
            <person name="Long T.M."/>
            <person name="Calvey C.H."/>
            <person name="Aerts A.L."/>
            <person name="Barry K.W."/>
            <person name="Choi C."/>
            <person name="Clum A."/>
            <person name="Coughlan A.Y."/>
            <person name="Deshpande S."/>
            <person name="Douglass A.P."/>
            <person name="Hanson S.J."/>
            <person name="Klenk H.-P."/>
            <person name="LaButti K.M."/>
            <person name="Lapidus A."/>
            <person name="Lindquist E.A."/>
            <person name="Lipzen A.M."/>
            <person name="Meier-Kolthoff J.P."/>
            <person name="Ohm R.A."/>
            <person name="Otillar R.P."/>
            <person name="Pangilinan J.L."/>
            <person name="Peng Y."/>
            <person name="Rokas A."/>
            <person name="Rosa C.A."/>
            <person name="Scheuner C."/>
            <person name="Sibirny A.A."/>
            <person name="Slot J.C."/>
            <person name="Stielow J.B."/>
            <person name="Sun H."/>
            <person name="Kurtzman C.P."/>
            <person name="Blackwell M."/>
            <person name="Grigoriev I.V."/>
            <person name="Jeffries T.W."/>
        </authorList>
    </citation>
    <scope>NUCLEOTIDE SEQUENCE [LARGE SCALE GENOMIC DNA]</scope>
    <source>
        <strain evidence="9">ATCC 58044 / CBS 1984 / NCYC 433 / NRRL Y-366-8</strain>
    </source>
</reference>
<dbReference type="InterPro" id="IPR012094">
    <property type="entry name" value="tRNA_Ile_lys_synt"/>
</dbReference>
<dbReference type="GO" id="GO:0032267">
    <property type="term" value="F:tRNA(Ile)-lysidine synthase activity"/>
    <property type="evidence" value="ECO:0007669"/>
    <property type="project" value="UniProtKB-EC"/>
</dbReference>
<keyword evidence="3" id="KW-0819">tRNA processing</keyword>
<evidence type="ECO:0000256" key="5">
    <source>
        <dbReference type="ARBA" id="ARBA00022840"/>
    </source>
</evidence>
<feature type="domain" description="tRNA(Ile)-lysidine/2-thiocytidine synthase N-terminal" evidence="7">
    <location>
        <begin position="38"/>
        <end position="232"/>
    </location>
</feature>
<evidence type="ECO:0000256" key="3">
    <source>
        <dbReference type="ARBA" id="ARBA00022694"/>
    </source>
</evidence>
<dbReference type="OrthoDB" id="434144at2759"/>
<evidence type="ECO:0000256" key="6">
    <source>
        <dbReference type="ARBA" id="ARBA00048539"/>
    </source>
</evidence>
<dbReference type="NCBIfam" id="TIGR02432">
    <property type="entry name" value="lysidine_TilS_N"/>
    <property type="match status" value="1"/>
</dbReference>
<dbReference type="InterPro" id="IPR014729">
    <property type="entry name" value="Rossmann-like_a/b/a_fold"/>
</dbReference>
<dbReference type="Gene3D" id="3.40.50.620">
    <property type="entry name" value="HUPs"/>
    <property type="match status" value="1"/>
</dbReference>
<dbReference type="SUPFAM" id="SSF52402">
    <property type="entry name" value="Adenine nucleotide alpha hydrolases-like"/>
    <property type="match status" value="1"/>
</dbReference>
<dbReference type="GO" id="GO:0005524">
    <property type="term" value="F:ATP binding"/>
    <property type="evidence" value="ECO:0007669"/>
    <property type="project" value="UniProtKB-KW"/>
</dbReference>
<protein>
    <recommendedName>
        <fullName evidence="1">tRNA(Ile)-lysidine synthetase</fullName>
        <ecNumber evidence="1">6.3.4.19</ecNumber>
    </recommendedName>
</protein>
<dbReference type="CDD" id="cd01992">
    <property type="entry name" value="TilS_N"/>
    <property type="match status" value="1"/>
</dbReference>
<dbReference type="InterPro" id="IPR011063">
    <property type="entry name" value="TilS/TtcA_N"/>
</dbReference>
<proteinExistence type="inferred from homology"/>
<dbReference type="AlphaFoldDB" id="A0A1E3PB11"/>
<evidence type="ECO:0000313" key="8">
    <source>
        <dbReference type="EMBL" id="ODQ62558.1"/>
    </source>
</evidence>
<evidence type="ECO:0000256" key="1">
    <source>
        <dbReference type="ARBA" id="ARBA00013267"/>
    </source>
</evidence>
<dbReference type="PANTHER" id="PTHR43033:SF1">
    <property type="entry name" value="TRNA(ILE)-LYSIDINE SYNTHASE-RELATED"/>
    <property type="match status" value="1"/>
</dbReference>
<keyword evidence="9" id="KW-1185">Reference proteome</keyword>
<dbReference type="HAMAP" id="MF_01161">
    <property type="entry name" value="tRNA_Ile_lys_synt"/>
    <property type="match status" value="1"/>
</dbReference>
<evidence type="ECO:0000259" key="7">
    <source>
        <dbReference type="Pfam" id="PF01171"/>
    </source>
</evidence>